<organism evidence="3 4">
    <name type="scientific">Tilletia horrida</name>
    <dbReference type="NCBI Taxonomy" id="155126"/>
    <lineage>
        <taxon>Eukaryota</taxon>
        <taxon>Fungi</taxon>
        <taxon>Dikarya</taxon>
        <taxon>Basidiomycota</taxon>
        <taxon>Ustilaginomycotina</taxon>
        <taxon>Exobasidiomycetes</taxon>
        <taxon>Tilletiales</taxon>
        <taxon>Tilletiaceae</taxon>
        <taxon>Tilletia</taxon>
    </lineage>
</organism>
<dbReference type="EMBL" id="JAPDMZ010000147">
    <property type="protein sequence ID" value="KAK0547972.1"/>
    <property type="molecule type" value="Genomic_DNA"/>
</dbReference>
<evidence type="ECO:0000259" key="2">
    <source>
        <dbReference type="Pfam" id="PF09816"/>
    </source>
</evidence>
<feature type="region of interest" description="Disordered" evidence="1">
    <location>
        <begin position="63"/>
        <end position="83"/>
    </location>
</feature>
<protein>
    <recommendedName>
        <fullName evidence="2">Transcription elongation factor Eaf N-terminal domain-containing protein</fullName>
    </recommendedName>
</protein>
<reference evidence="3" key="1">
    <citation type="journal article" date="2023" name="PhytoFront">
        <title>Draft Genome Resources of Seven Strains of Tilletia horrida, Causal Agent of Kernel Smut of Rice.</title>
        <authorList>
            <person name="Khanal S."/>
            <person name="Antony Babu S."/>
            <person name="Zhou X.G."/>
        </authorList>
    </citation>
    <scope>NUCLEOTIDE SEQUENCE</scope>
    <source>
        <strain evidence="3">TX6</strain>
    </source>
</reference>
<feature type="compositionally biased region" description="Polar residues" evidence="1">
    <location>
        <begin position="443"/>
        <end position="453"/>
    </location>
</feature>
<name>A0AAN6JQY3_9BASI</name>
<accession>A0AAN6JQY3</accession>
<comment type="caution">
    <text evidence="3">The sequence shown here is derived from an EMBL/GenBank/DDBJ whole genome shotgun (WGS) entry which is preliminary data.</text>
</comment>
<feature type="compositionally biased region" description="Low complexity" evidence="1">
    <location>
        <begin position="590"/>
        <end position="621"/>
    </location>
</feature>
<feature type="compositionally biased region" description="Basic and acidic residues" evidence="1">
    <location>
        <begin position="208"/>
        <end position="223"/>
    </location>
</feature>
<feature type="compositionally biased region" description="Low complexity" evidence="1">
    <location>
        <begin position="9"/>
        <end position="25"/>
    </location>
</feature>
<dbReference type="Proteomes" id="UP001176517">
    <property type="component" value="Unassembled WGS sequence"/>
</dbReference>
<feature type="compositionally biased region" description="Low complexity" evidence="1">
    <location>
        <begin position="35"/>
        <end position="45"/>
    </location>
</feature>
<dbReference type="Pfam" id="PF09816">
    <property type="entry name" value="EAF"/>
    <property type="match status" value="1"/>
</dbReference>
<evidence type="ECO:0000313" key="4">
    <source>
        <dbReference type="Proteomes" id="UP001176517"/>
    </source>
</evidence>
<feature type="compositionally biased region" description="Basic and acidic residues" evidence="1">
    <location>
        <begin position="256"/>
        <end position="268"/>
    </location>
</feature>
<evidence type="ECO:0000256" key="1">
    <source>
        <dbReference type="SAM" id="MobiDB-lite"/>
    </source>
</evidence>
<feature type="compositionally biased region" description="Polar residues" evidence="1">
    <location>
        <begin position="281"/>
        <end position="297"/>
    </location>
</feature>
<keyword evidence="4" id="KW-1185">Reference proteome</keyword>
<feature type="region of interest" description="Disordered" evidence="1">
    <location>
        <begin position="199"/>
        <end position="454"/>
    </location>
</feature>
<gene>
    <name evidence="3" type="ORF">OC846_004659</name>
</gene>
<feature type="compositionally biased region" description="Low complexity" evidence="1">
    <location>
        <begin position="271"/>
        <end position="280"/>
    </location>
</feature>
<feature type="compositionally biased region" description="Pro residues" evidence="1">
    <location>
        <begin position="228"/>
        <end position="241"/>
    </location>
</feature>
<sequence length="631" mass="64937">MAGNDKDSSASGAKSSSNSSSSRSDGPVKVLLGSSFTSASSSSSSKRGNKHFAITHNFKPESIASSYPGALHPPSSSSASAGSSSTAKDWTLEYANTAFLDNPIYHTGDHGNEAESSRTSHHSATAQEAYGYLGRLLQASSSSTANNNSGNSSNHRDVECVLVYDPERGAYILEKLDASFHFKLERGFNGGRLSQTSKTLLEQQQQQREPKQVSKRQRQEGRQRQKPRPSPSPPPFPPPPPARERTTNTATVFSGRETDSRTLRDSRRSRSSSTSSSADSNGTATPIATSPANSFSDNRNEVVAQHAVTSAAAAAAVAAPDSKSRRGGRRRRSESGSQQSALSPTQSIESLTARTATLANSSSNSLLKDVNKKQDSGDVSGGDDSHMTAASAAPTPADGMPDEEDAIMEEVATTPASAPTPSATVHLAAPAGASSTSHHKATAQASGVGSPSVTAIPVTPGIPTIPLGAPAGTVTPGGGTATRPARSTSISTGGTGWQPPTTQSVVVDYRKEDFDDDDEEEEDDEEDSGSGSGSGSGSEDDEEDEDVVGLDLDSFAAELDQEMMVEPPTPIDSRRTSFNLSGAGGGGGAASSSNTASNATVASVRQQLLASQQSGSGSKSGRGAKGRSGGG</sequence>
<feature type="compositionally biased region" description="Acidic residues" evidence="1">
    <location>
        <begin position="538"/>
        <end position="548"/>
    </location>
</feature>
<evidence type="ECO:0000313" key="3">
    <source>
        <dbReference type="EMBL" id="KAK0547972.1"/>
    </source>
</evidence>
<feature type="region of interest" description="Disordered" evidence="1">
    <location>
        <begin position="467"/>
        <end position="631"/>
    </location>
</feature>
<feature type="compositionally biased region" description="Low complexity" evidence="1">
    <location>
        <begin position="350"/>
        <end position="367"/>
    </location>
</feature>
<dbReference type="InterPro" id="IPR019194">
    <property type="entry name" value="Tscrpt_elong_fac_Eaf_N"/>
</dbReference>
<feature type="region of interest" description="Disordered" evidence="1">
    <location>
        <begin position="35"/>
        <end position="54"/>
    </location>
</feature>
<dbReference type="AlphaFoldDB" id="A0AAN6JQY3"/>
<feature type="compositionally biased region" description="Low complexity" evidence="1">
    <location>
        <begin position="412"/>
        <end position="424"/>
    </location>
</feature>
<feature type="compositionally biased region" description="Low complexity" evidence="1">
    <location>
        <begin position="302"/>
        <end position="319"/>
    </location>
</feature>
<feature type="compositionally biased region" description="Acidic residues" evidence="1">
    <location>
        <begin position="514"/>
        <end position="528"/>
    </location>
</feature>
<feature type="region of interest" description="Disordered" evidence="1">
    <location>
        <begin position="1"/>
        <end position="30"/>
    </location>
</feature>
<proteinExistence type="predicted"/>
<feature type="domain" description="Transcription elongation factor Eaf N-terminal" evidence="2">
    <location>
        <begin position="29"/>
        <end position="186"/>
    </location>
</feature>